<comment type="subcellular location">
    <subcellularLocation>
        <location evidence="1">Membrane</location>
        <topology evidence="1">Multi-pass membrane protein</topology>
    </subcellularLocation>
</comment>
<dbReference type="GO" id="GO:0016020">
    <property type="term" value="C:membrane"/>
    <property type="evidence" value="ECO:0007669"/>
    <property type="project" value="UniProtKB-SubCell"/>
</dbReference>
<evidence type="ECO:0000256" key="4">
    <source>
        <dbReference type="ARBA" id="ARBA00023040"/>
    </source>
</evidence>
<dbReference type="PRINTS" id="PR00237">
    <property type="entry name" value="GPCRRHODOPSN"/>
</dbReference>
<keyword evidence="7" id="KW-0807">Transducer</keyword>
<dbReference type="InterPro" id="IPR000276">
    <property type="entry name" value="GPCR_Rhodpsn"/>
</dbReference>
<feature type="domain" description="G-protein coupled receptors family 1 profile" evidence="9">
    <location>
        <begin position="35"/>
        <end position="329"/>
    </location>
</feature>
<keyword evidence="10" id="KW-1185">Reference proteome</keyword>
<keyword evidence="6" id="KW-0675">Receptor</keyword>
<dbReference type="InterPro" id="IPR050125">
    <property type="entry name" value="GPCR_opsins"/>
</dbReference>
<accession>A0A1S3K548</accession>
<feature type="transmembrane region" description="Helical" evidence="8">
    <location>
        <begin position="128"/>
        <end position="149"/>
    </location>
</feature>
<evidence type="ECO:0000256" key="8">
    <source>
        <dbReference type="SAM" id="Phobius"/>
    </source>
</evidence>
<feature type="transmembrane region" description="Helical" evidence="8">
    <location>
        <begin position="273"/>
        <end position="293"/>
    </location>
</feature>
<reference evidence="11" key="1">
    <citation type="submission" date="2025-08" db="UniProtKB">
        <authorList>
            <consortium name="RefSeq"/>
        </authorList>
    </citation>
    <scope>IDENTIFICATION</scope>
    <source>
        <tissue evidence="11">Gonads</tissue>
    </source>
</reference>
<dbReference type="AlphaFoldDB" id="A0A1S3K548"/>
<dbReference type="Gene3D" id="1.20.1070.10">
    <property type="entry name" value="Rhodopsin 7-helix transmembrane proteins"/>
    <property type="match status" value="1"/>
</dbReference>
<name>A0A1S3K548_LINAN</name>
<sequence>MTDLCDDLEVYNYTKWARITVTVLSTIAIVLGTFGNASVIIITISTPILRTWDNSFHINLAVVDLLICITVAPFTIFSVWSWGEHFPSKCTIARGIIFGPAINMTILATISVLRSYKIRHPTHDVSKALMKAGIVLPWMIGFCLSMVDILRKKEYPFQVECHSEGRGEVTVSALIPLAIICGTVMLVSYISAFKKILHQRQAIKPYATGHIVSTISNTRLEESQFNGSTFDATREGRSRHFAETLACEYSDVFEIKNGTDHHYIKLVQKDQHVIVTSLIVIAVYVLTVLPTIIMNRVFVLVQHSVHAYGMAQVTASFVIINSFANPFIYTLRTDVVRKRFCDWMTSIRKKIRPPENKIEDNYI</sequence>
<evidence type="ECO:0000256" key="5">
    <source>
        <dbReference type="ARBA" id="ARBA00023136"/>
    </source>
</evidence>
<dbReference type="GeneID" id="106178829"/>
<evidence type="ECO:0000313" key="11">
    <source>
        <dbReference type="RefSeq" id="XP_013417632.1"/>
    </source>
</evidence>
<dbReference type="CDD" id="cd00637">
    <property type="entry name" value="7tm_classA_rhodopsin-like"/>
    <property type="match status" value="1"/>
</dbReference>
<feature type="transmembrane region" description="Helical" evidence="8">
    <location>
        <begin position="305"/>
        <end position="329"/>
    </location>
</feature>
<evidence type="ECO:0000256" key="3">
    <source>
        <dbReference type="ARBA" id="ARBA00022989"/>
    </source>
</evidence>
<dbReference type="PANTHER" id="PTHR24240">
    <property type="entry name" value="OPSIN"/>
    <property type="match status" value="1"/>
</dbReference>
<feature type="transmembrane region" description="Helical" evidence="8">
    <location>
        <begin position="169"/>
        <end position="190"/>
    </location>
</feature>
<gene>
    <name evidence="11" type="primary">LOC106178829</name>
</gene>
<feature type="transmembrane region" description="Helical" evidence="8">
    <location>
        <begin position="92"/>
        <end position="116"/>
    </location>
</feature>
<dbReference type="SUPFAM" id="SSF81321">
    <property type="entry name" value="Family A G protein-coupled receptor-like"/>
    <property type="match status" value="1"/>
</dbReference>
<dbReference type="InParanoid" id="A0A1S3K548"/>
<evidence type="ECO:0000259" key="9">
    <source>
        <dbReference type="PROSITE" id="PS50262"/>
    </source>
</evidence>
<dbReference type="Pfam" id="PF00001">
    <property type="entry name" value="7tm_1"/>
    <property type="match status" value="1"/>
</dbReference>
<dbReference type="PROSITE" id="PS50262">
    <property type="entry name" value="G_PROTEIN_RECEP_F1_2"/>
    <property type="match status" value="1"/>
</dbReference>
<protein>
    <submittedName>
        <fullName evidence="11">Alpha-1A adrenergic receptor-like</fullName>
    </submittedName>
</protein>
<dbReference type="GO" id="GO:0004930">
    <property type="term" value="F:G protein-coupled receptor activity"/>
    <property type="evidence" value="ECO:0007669"/>
    <property type="project" value="UniProtKB-KW"/>
</dbReference>
<evidence type="ECO:0000256" key="2">
    <source>
        <dbReference type="ARBA" id="ARBA00022692"/>
    </source>
</evidence>
<keyword evidence="3 8" id="KW-1133">Transmembrane helix</keyword>
<feature type="transmembrane region" description="Helical" evidence="8">
    <location>
        <begin position="16"/>
        <end position="44"/>
    </location>
</feature>
<keyword evidence="4" id="KW-0297">G-protein coupled receptor</keyword>
<feature type="transmembrane region" description="Helical" evidence="8">
    <location>
        <begin position="56"/>
        <end position="80"/>
    </location>
</feature>
<dbReference type="InterPro" id="IPR017452">
    <property type="entry name" value="GPCR_Rhodpsn_7TM"/>
</dbReference>
<evidence type="ECO:0000256" key="7">
    <source>
        <dbReference type="ARBA" id="ARBA00023224"/>
    </source>
</evidence>
<evidence type="ECO:0000256" key="6">
    <source>
        <dbReference type="ARBA" id="ARBA00023170"/>
    </source>
</evidence>
<dbReference type="RefSeq" id="XP_013417632.1">
    <property type="nucleotide sequence ID" value="XM_013562178.1"/>
</dbReference>
<evidence type="ECO:0000313" key="10">
    <source>
        <dbReference type="Proteomes" id="UP000085678"/>
    </source>
</evidence>
<evidence type="ECO:0000256" key="1">
    <source>
        <dbReference type="ARBA" id="ARBA00004141"/>
    </source>
</evidence>
<keyword evidence="2 8" id="KW-0812">Transmembrane</keyword>
<proteinExistence type="predicted"/>
<organism evidence="10 11">
    <name type="scientific">Lingula anatina</name>
    <name type="common">Brachiopod</name>
    <name type="synonym">Lingula unguis</name>
    <dbReference type="NCBI Taxonomy" id="7574"/>
    <lineage>
        <taxon>Eukaryota</taxon>
        <taxon>Metazoa</taxon>
        <taxon>Spiralia</taxon>
        <taxon>Lophotrochozoa</taxon>
        <taxon>Brachiopoda</taxon>
        <taxon>Linguliformea</taxon>
        <taxon>Lingulata</taxon>
        <taxon>Lingulida</taxon>
        <taxon>Linguloidea</taxon>
        <taxon>Lingulidae</taxon>
        <taxon>Lingula</taxon>
    </lineage>
</organism>
<dbReference type="Proteomes" id="UP000085678">
    <property type="component" value="Unplaced"/>
</dbReference>
<keyword evidence="5 8" id="KW-0472">Membrane</keyword>
<dbReference type="KEGG" id="lak:106178829"/>